<evidence type="ECO:0000313" key="2">
    <source>
        <dbReference type="Proteomes" id="UP000000702"/>
    </source>
</evidence>
<gene>
    <name evidence="1" type="ORF">TCIL3000_0_56310</name>
</gene>
<proteinExistence type="predicted"/>
<accession>F9WCR9</accession>
<dbReference type="Proteomes" id="UP000000702">
    <property type="component" value="Unassembled WGS sequence"/>
</dbReference>
<dbReference type="EMBL" id="CAEQ01001752">
    <property type="protein sequence ID" value="CCD15067.1"/>
    <property type="molecule type" value="Genomic_DNA"/>
</dbReference>
<name>F9WCR9_TRYCI</name>
<comment type="caution">
    <text evidence="1">The sequence shown here is derived from an EMBL/GenBank/DDBJ whole genome shotgun (WGS) entry which is preliminary data.</text>
</comment>
<keyword evidence="2" id="KW-1185">Reference proteome</keyword>
<sequence>MEANISQTTRELKGKGLWTLEDFVCNPNAVLMDLVVRRVLNRAVRLACQEPLPHNVEAEEPVDPHIFTLPPFFISDNQGGSCQGKVRVEYCEKCVKELKNPGHDEKGLVPKGTKYKKRRSLRNSRVAVMFSHEFFSQLISNYEIV</sequence>
<evidence type="ECO:0000313" key="1">
    <source>
        <dbReference type="EMBL" id="CCD15067.1"/>
    </source>
</evidence>
<protein>
    <submittedName>
        <fullName evidence="1">Uncharacterized protein</fullName>
    </submittedName>
</protein>
<reference evidence="2" key="1">
    <citation type="submission" date="2011-07" db="EMBL/GenBank/DDBJ databases">
        <title>Divergent evolution of antigenic variation in African trypanosomes.</title>
        <authorList>
            <person name="Jackson A.P."/>
            <person name="Berry A."/>
            <person name="Allison H.C."/>
            <person name="Burton P."/>
            <person name="Anderson J."/>
            <person name="Aslett M."/>
            <person name="Brown R."/>
            <person name="Corton N."/>
            <person name="Harris D."/>
            <person name="Hauser H."/>
            <person name="Gamble J."/>
            <person name="Gilderthorp R."/>
            <person name="McQuillan J."/>
            <person name="Quail M.A."/>
            <person name="Sanders M."/>
            <person name="Van Tonder A."/>
            <person name="Ginger M.L."/>
            <person name="Donelson J.E."/>
            <person name="Field M.C."/>
            <person name="Barry J.D."/>
            <person name="Berriman M."/>
            <person name="Hertz-Fowler C."/>
        </authorList>
    </citation>
    <scope>NUCLEOTIDE SEQUENCE [LARGE SCALE GENOMIC DNA]</scope>
    <source>
        <strain evidence="2">IL3000</strain>
    </source>
</reference>
<reference evidence="1 2" key="2">
    <citation type="journal article" date="2012" name="Proc. Natl. Acad. Sci. U.S.A.">
        <title>Antigenic diversity is generated by distinct evolutionary mechanisms in African trypanosome species.</title>
        <authorList>
            <person name="Jackson A.P."/>
            <person name="Berry A."/>
            <person name="Aslett M."/>
            <person name="Allison H.C."/>
            <person name="Burton P."/>
            <person name="Vavrova-Anderson J."/>
            <person name="Brown R."/>
            <person name="Browne H."/>
            <person name="Corton N."/>
            <person name="Hauser H."/>
            <person name="Gamble J."/>
            <person name="Gilderthorp R."/>
            <person name="Marcello L."/>
            <person name="McQuillan J."/>
            <person name="Otto T.D."/>
            <person name="Quail M.A."/>
            <person name="Sanders M.J."/>
            <person name="van Tonder A."/>
            <person name="Ginger M.L."/>
            <person name="Field M.C."/>
            <person name="Barry J.D."/>
            <person name="Hertz-Fowler C."/>
            <person name="Berriman M."/>
        </authorList>
    </citation>
    <scope>NUCLEOTIDE SEQUENCE [LARGE SCALE GENOMIC DNA]</scope>
    <source>
        <strain evidence="1 2">IL3000</strain>
    </source>
</reference>
<dbReference type="AlphaFoldDB" id="F9WCR9"/>
<organism evidence="1 2">
    <name type="scientific">Trypanosoma congolense (strain IL3000)</name>
    <dbReference type="NCBI Taxonomy" id="1068625"/>
    <lineage>
        <taxon>Eukaryota</taxon>
        <taxon>Discoba</taxon>
        <taxon>Euglenozoa</taxon>
        <taxon>Kinetoplastea</taxon>
        <taxon>Metakinetoplastina</taxon>
        <taxon>Trypanosomatida</taxon>
        <taxon>Trypanosomatidae</taxon>
        <taxon>Trypanosoma</taxon>
        <taxon>Nannomonas</taxon>
    </lineage>
</organism>